<gene>
    <name evidence="4" type="primary">LOC111103805</name>
</gene>
<reference evidence="4" key="2">
    <citation type="submission" date="2025-08" db="UniProtKB">
        <authorList>
            <consortium name="RefSeq"/>
        </authorList>
    </citation>
    <scope>IDENTIFICATION</scope>
    <source>
        <tissue evidence="4">Whole sample</tissue>
    </source>
</reference>
<dbReference type="AlphaFoldDB" id="A0A8B8AS50"/>
<dbReference type="OrthoDB" id="2130396at2759"/>
<dbReference type="Proteomes" id="UP000694844">
    <property type="component" value="Chromosome 1"/>
</dbReference>
<protein>
    <submittedName>
        <fullName evidence="4">ELKS/Rab6-interacting/CAST family member 1-like isoform X2</fullName>
    </submittedName>
</protein>
<sequence>MEQITPKSLTYSPNLRSRSPSPSRVNSARSHTRKGSYLTEVQQSLPTMSTKKTTKTSNSLRKSTGSLAASLGGSGNIKTQKSSTLENIEGEYIKNLQQQIYFLELESNYLREQVKKATEMHPKMTAEAERMLAKLRQLQLEIDDLQLEVKRKDTDLALMNTEKEKLMERLRDEEASRTRDKRMLMDEIVQLKKDKDVMEREISKRDSQLMDAKGELDKSSTALKNADLKMETIRTQLEQRIEAHNLAQITLDEKRSELLSMETQLREVEDKYYNQSLQIQDKVSSELKEEIQLLRQKLKETEMAADQDRFLKVKLSEDSTNLARENAALNQQMIDLKKQLEREKAYREATESRQNQSISEYVQIKDREKEARFELQHSQEALKREQDKVKSLMEQLSKYESVSTTRDLELNTSRSRVAELESLHSSVDKENMQLRKDKVLLVDHVSELQRKLEQKDQEIVLLRSQVQTMEVRLKDLEHLNSLESTVQSQKWEEFEKLAENMRTLSHSMAHSSVSKSRVMQY</sequence>
<evidence type="ECO:0000256" key="2">
    <source>
        <dbReference type="SAM" id="MobiDB-lite"/>
    </source>
</evidence>
<keyword evidence="1" id="KW-0175">Coiled coil</keyword>
<evidence type="ECO:0000313" key="3">
    <source>
        <dbReference type="Proteomes" id="UP000694844"/>
    </source>
</evidence>
<organism evidence="3 4">
    <name type="scientific">Crassostrea virginica</name>
    <name type="common">Eastern oyster</name>
    <dbReference type="NCBI Taxonomy" id="6565"/>
    <lineage>
        <taxon>Eukaryota</taxon>
        <taxon>Metazoa</taxon>
        <taxon>Spiralia</taxon>
        <taxon>Lophotrochozoa</taxon>
        <taxon>Mollusca</taxon>
        <taxon>Bivalvia</taxon>
        <taxon>Autobranchia</taxon>
        <taxon>Pteriomorphia</taxon>
        <taxon>Ostreida</taxon>
        <taxon>Ostreoidea</taxon>
        <taxon>Ostreidae</taxon>
        <taxon>Crassostrea</taxon>
    </lineage>
</organism>
<evidence type="ECO:0000256" key="1">
    <source>
        <dbReference type="SAM" id="Coils"/>
    </source>
</evidence>
<keyword evidence="3" id="KW-1185">Reference proteome</keyword>
<evidence type="ECO:0000313" key="4">
    <source>
        <dbReference type="RefSeq" id="XP_022293029.1"/>
    </source>
</evidence>
<feature type="coiled-coil region" evidence="1">
    <location>
        <begin position="251"/>
        <end position="346"/>
    </location>
</feature>
<dbReference type="RefSeq" id="XP_022293029.1">
    <property type="nucleotide sequence ID" value="XM_022437321.1"/>
</dbReference>
<proteinExistence type="predicted"/>
<feature type="region of interest" description="Disordered" evidence="2">
    <location>
        <begin position="1"/>
        <end position="79"/>
    </location>
</feature>
<dbReference type="GeneID" id="111103805"/>
<name>A0A8B8AS50_CRAVI</name>
<feature type="coiled-coil region" evidence="1">
    <location>
        <begin position="93"/>
        <end position="201"/>
    </location>
</feature>
<feature type="coiled-coil region" evidence="1">
    <location>
        <begin position="445"/>
        <end position="479"/>
    </location>
</feature>
<feature type="compositionally biased region" description="Low complexity" evidence="2">
    <location>
        <begin position="47"/>
        <end position="71"/>
    </location>
</feature>
<reference evidence="3" key="1">
    <citation type="submission" date="2024-06" db="UniProtKB">
        <authorList>
            <consortium name="RefSeq"/>
        </authorList>
    </citation>
    <scope>NUCLEOTIDE SEQUENCE [LARGE SCALE GENOMIC DNA]</scope>
</reference>
<accession>A0A8B8AS50</accession>
<feature type="compositionally biased region" description="Polar residues" evidence="2">
    <location>
        <begin position="1"/>
        <end position="11"/>
    </location>
</feature>
<feature type="coiled-coil region" evidence="1">
    <location>
        <begin position="375"/>
        <end position="402"/>
    </location>
</feature>
<feature type="compositionally biased region" description="Low complexity" evidence="2">
    <location>
        <begin position="12"/>
        <end position="29"/>
    </location>
</feature>